<proteinExistence type="predicted"/>
<dbReference type="RefSeq" id="XP_014147732.1">
    <property type="nucleotide sequence ID" value="XM_014292257.1"/>
</dbReference>
<evidence type="ECO:0000313" key="1">
    <source>
        <dbReference type="EMBL" id="KNC73830.1"/>
    </source>
</evidence>
<dbReference type="GeneID" id="25914116"/>
<organism evidence="1 2">
    <name type="scientific">Sphaeroforma arctica JP610</name>
    <dbReference type="NCBI Taxonomy" id="667725"/>
    <lineage>
        <taxon>Eukaryota</taxon>
        <taxon>Ichthyosporea</taxon>
        <taxon>Ichthyophonida</taxon>
        <taxon>Sphaeroforma</taxon>
    </lineage>
</organism>
<gene>
    <name evidence="1" type="ORF">SARC_13612</name>
</gene>
<dbReference type="EMBL" id="KQ245095">
    <property type="protein sequence ID" value="KNC73830.1"/>
    <property type="molecule type" value="Genomic_DNA"/>
</dbReference>
<accession>A0A0L0FAP8</accession>
<evidence type="ECO:0000313" key="2">
    <source>
        <dbReference type="Proteomes" id="UP000054560"/>
    </source>
</evidence>
<reference evidence="1 2" key="1">
    <citation type="submission" date="2011-02" db="EMBL/GenBank/DDBJ databases">
        <title>The Genome Sequence of Sphaeroforma arctica JP610.</title>
        <authorList>
            <consortium name="The Broad Institute Genome Sequencing Platform"/>
            <person name="Russ C."/>
            <person name="Cuomo C."/>
            <person name="Young S.K."/>
            <person name="Zeng Q."/>
            <person name="Gargeya S."/>
            <person name="Alvarado L."/>
            <person name="Berlin A."/>
            <person name="Chapman S.B."/>
            <person name="Chen Z."/>
            <person name="Freedman E."/>
            <person name="Gellesch M."/>
            <person name="Goldberg J."/>
            <person name="Griggs A."/>
            <person name="Gujja S."/>
            <person name="Heilman E."/>
            <person name="Heiman D."/>
            <person name="Howarth C."/>
            <person name="Mehta T."/>
            <person name="Neiman D."/>
            <person name="Pearson M."/>
            <person name="Roberts A."/>
            <person name="Saif S."/>
            <person name="Shea T."/>
            <person name="Shenoy N."/>
            <person name="Sisk P."/>
            <person name="Stolte C."/>
            <person name="Sykes S."/>
            <person name="White J."/>
            <person name="Yandava C."/>
            <person name="Burger G."/>
            <person name="Gray M.W."/>
            <person name="Holland P.W.H."/>
            <person name="King N."/>
            <person name="Lang F.B.F."/>
            <person name="Roger A.J."/>
            <person name="Ruiz-Trillo I."/>
            <person name="Haas B."/>
            <person name="Nusbaum C."/>
            <person name="Birren B."/>
        </authorList>
    </citation>
    <scope>NUCLEOTIDE SEQUENCE [LARGE SCALE GENOMIC DNA]</scope>
    <source>
        <strain evidence="1 2">JP610</strain>
    </source>
</reference>
<protein>
    <submittedName>
        <fullName evidence="1">Uncharacterized protein</fullName>
    </submittedName>
</protein>
<dbReference type="AlphaFoldDB" id="A0A0L0FAP8"/>
<feature type="non-terminal residue" evidence="1">
    <location>
        <position position="130"/>
    </location>
</feature>
<dbReference type="Proteomes" id="UP000054560">
    <property type="component" value="Unassembled WGS sequence"/>
</dbReference>
<name>A0A0L0FAP8_9EUKA</name>
<sequence>MVTHIIENEWLPTKMRRRWLLWHIADQKAKLKVMTLLDEHDEEYTDIPFDLDEFAALPVREDAINDITNLHRLPDLSKFTYREMLGYYSARYSYVWGTEGTAASFNYMIDHVFRPEITKRKVEEVDEHEP</sequence>
<keyword evidence="2" id="KW-1185">Reference proteome</keyword>